<dbReference type="SUPFAM" id="SSF54427">
    <property type="entry name" value="NTF2-like"/>
    <property type="match status" value="1"/>
</dbReference>
<dbReference type="InterPro" id="IPR032710">
    <property type="entry name" value="NTF2-like_dom_sf"/>
</dbReference>
<reference evidence="3" key="1">
    <citation type="journal article" date="2019" name="Int. J. Syst. Evol. Microbiol.">
        <title>The Global Catalogue of Microorganisms (GCM) 10K type strain sequencing project: providing services to taxonomists for standard genome sequencing and annotation.</title>
        <authorList>
            <consortium name="The Broad Institute Genomics Platform"/>
            <consortium name="The Broad Institute Genome Sequencing Center for Infectious Disease"/>
            <person name="Wu L."/>
            <person name="Ma J."/>
        </authorList>
    </citation>
    <scope>NUCLEOTIDE SEQUENCE [LARGE SCALE GENOMIC DNA]</scope>
    <source>
        <strain evidence="3">CGMCC 4.7677</strain>
    </source>
</reference>
<feature type="domain" description="SnoaL-like" evidence="1">
    <location>
        <begin position="3"/>
        <end position="115"/>
    </location>
</feature>
<accession>A0ABQ3JFV0</accession>
<dbReference type="EMBL" id="BNAU01000008">
    <property type="protein sequence ID" value="GHF19707.1"/>
    <property type="molecule type" value="Genomic_DNA"/>
</dbReference>
<organism evidence="2 3">
    <name type="scientific">Amycolatopsis deserti</name>
    <dbReference type="NCBI Taxonomy" id="185696"/>
    <lineage>
        <taxon>Bacteria</taxon>
        <taxon>Bacillati</taxon>
        <taxon>Actinomycetota</taxon>
        <taxon>Actinomycetes</taxon>
        <taxon>Pseudonocardiales</taxon>
        <taxon>Pseudonocardiaceae</taxon>
        <taxon>Amycolatopsis</taxon>
    </lineage>
</organism>
<dbReference type="RefSeq" id="WP_229874819.1">
    <property type="nucleotide sequence ID" value="NZ_BNAU01000008.1"/>
</dbReference>
<evidence type="ECO:0000259" key="1">
    <source>
        <dbReference type="Pfam" id="PF13577"/>
    </source>
</evidence>
<keyword evidence="3" id="KW-1185">Reference proteome</keyword>
<dbReference type="Proteomes" id="UP000605897">
    <property type="component" value="Unassembled WGS sequence"/>
</dbReference>
<gene>
    <name evidence="2" type="ORF">GCM10017786_62100</name>
</gene>
<dbReference type="Pfam" id="PF13577">
    <property type="entry name" value="SnoaL_4"/>
    <property type="match status" value="1"/>
</dbReference>
<protein>
    <recommendedName>
        <fullName evidence="1">SnoaL-like domain-containing protein</fullName>
    </recommendedName>
</protein>
<proteinExistence type="predicted"/>
<name>A0ABQ3JFV0_9PSEU</name>
<dbReference type="CDD" id="cd00531">
    <property type="entry name" value="NTF2_like"/>
    <property type="match status" value="1"/>
</dbReference>
<dbReference type="Gene3D" id="3.10.450.50">
    <property type="match status" value="1"/>
</dbReference>
<sequence length="123" mass="13704">MSATARHHVANVLHTYVEIADRKDVDAVVELLGAARVVFPGAGSGGARELFGRLWTDPAPHRHDVSNLIVEPAGDGLWSARAHYTRWVLRPYPELHTLGEYALVVAEDGWRVRALTVTRTWTR</sequence>
<evidence type="ECO:0000313" key="3">
    <source>
        <dbReference type="Proteomes" id="UP000605897"/>
    </source>
</evidence>
<evidence type="ECO:0000313" key="2">
    <source>
        <dbReference type="EMBL" id="GHF19707.1"/>
    </source>
</evidence>
<dbReference type="InterPro" id="IPR037401">
    <property type="entry name" value="SnoaL-like"/>
</dbReference>
<comment type="caution">
    <text evidence="2">The sequence shown here is derived from an EMBL/GenBank/DDBJ whole genome shotgun (WGS) entry which is preliminary data.</text>
</comment>